<gene>
    <name evidence="2" type="ORF">Hamer_G015314</name>
</gene>
<keyword evidence="3" id="KW-1185">Reference proteome</keyword>
<dbReference type="AlphaFoldDB" id="A0A8J5N8E7"/>
<reference evidence="2" key="1">
    <citation type="journal article" date="2021" name="Sci. Adv.">
        <title>The American lobster genome reveals insights on longevity, neural, and immune adaptations.</title>
        <authorList>
            <person name="Polinski J.M."/>
            <person name="Zimin A.V."/>
            <person name="Clark K.F."/>
            <person name="Kohn A.B."/>
            <person name="Sadowski N."/>
            <person name="Timp W."/>
            <person name="Ptitsyn A."/>
            <person name="Khanna P."/>
            <person name="Romanova D.Y."/>
            <person name="Williams P."/>
            <person name="Greenwood S.J."/>
            <person name="Moroz L.L."/>
            <person name="Walt D.R."/>
            <person name="Bodnar A.G."/>
        </authorList>
    </citation>
    <scope>NUCLEOTIDE SEQUENCE</scope>
    <source>
        <strain evidence="2">GMGI-L3</strain>
    </source>
</reference>
<feature type="compositionally biased region" description="Basic and acidic residues" evidence="1">
    <location>
        <begin position="48"/>
        <end position="58"/>
    </location>
</feature>
<dbReference type="Proteomes" id="UP000747542">
    <property type="component" value="Unassembled WGS sequence"/>
</dbReference>
<accession>A0A8J5N8E7</accession>
<dbReference type="EMBL" id="JAHLQT010006356">
    <property type="protein sequence ID" value="KAG7175091.1"/>
    <property type="molecule type" value="Genomic_DNA"/>
</dbReference>
<feature type="region of interest" description="Disordered" evidence="1">
    <location>
        <begin position="24"/>
        <end position="66"/>
    </location>
</feature>
<comment type="caution">
    <text evidence="2">The sequence shown here is derived from an EMBL/GenBank/DDBJ whole genome shotgun (WGS) entry which is preliminary data.</text>
</comment>
<evidence type="ECO:0000256" key="1">
    <source>
        <dbReference type="SAM" id="MobiDB-lite"/>
    </source>
</evidence>
<organism evidence="2 3">
    <name type="scientific">Homarus americanus</name>
    <name type="common">American lobster</name>
    <dbReference type="NCBI Taxonomy" id="6706"/>
    <lineage>
        <taxon>Eukaryota</taxon>
        <taxon>Metazoa</taxon>
        <taxon>Ecdysozoa</taxon>
        <taxon>Arthropoda</taxon>
        <taxon>Crustacea</taxon>
        <taxon>Multicrustacea</taxon>
        <taxon>Malacostraca</taxon>
        <taxon>Eumalacostraca</taxon>
        <taxon>Eucarida</taxon>
        <taxon>Decapoda</taxon>
        <taxon>Pleocyemata</taxon>
        <taxon>Astacidea</taxon>
        <taxon>Nephropoidea</taxon>
        <taxon>Nephropidae</taxon>
        <taxon>Homarus</taxon>
    </lineage>
</organism>
<evidence type="ECO:0000313" key="3">
    <source>
        <dbReference type="Proteomes" id="UP000747542"/>
    </source>
</evidence>
<proteinExistence type="predicted"/>
<name>A0A8J5N8E7_HOMAM</name>
<sequence>MMRWLELHWSRGRAHRAHLHRWRKRLRSRGRPPARTTHTRGSALPEIWKLRPQPDPHSHMLPFSQP</sequence>
<evidence type="ECO:0000313" key="2">
    <source>
        <dbReference type="EMBL" id="KAG7175091.1"/>
    </source>
</evidence>
<protein>
    <submittedName>
        <fullName evidence="2">Uncharacterized protein</fullName>
    </submittedName>
</protein>